<reference evidence="3 4" key="1">
    <citation type="journal article" date="2011" name="PLoS Genet.">
        <title>Comparative genomic analysis of human fungal pathogens causing paracoccidioidomycosis.</title>
        <authorList>
            <person name="Desjardins C.A."/>
            <person name="Champion M.D."/>
            <person name="Holder J.W."/>
            <person name="Muszewska A."/>
            <person name="Goldberg J."/>
            <person name="Bailao A.M."/>
            <person name="Brigido M.M."/>
            <person name="Ferreira M.E."/>
            <person name="Garcia A.M."/>
            <person name="Grynberg M."/>
            <person name="Gujja S."/>
            <person name="Heiman D.I."/>
            <person name="Henn M.R."/>
            <person name="Kodira C.D."/>
            <person name="Leon-Narvaez H."/>
            <person name="Longo L.V."/>
            <person name="Ma L.J."/>
            <person name="Malavazi I."/>
            <person name="Matsuo A.L."/>
            <person name="Morais F.V."/>
            <person name="Pereira M."/>
            <person name="Rodriguez-Brito S."/>
            <person name="Sakthikumar S."/>
            <person name="Salem-Izacc S.M."/>
            <person name="Sykes S.M."/>
            <person name="Teixeira M.M."/>
            <person name="Vallejo M.C."/>
            <person name="Walter M.E."/>
            <person name="Yandava C."/>
            <person name="Young S."/>
            <person name="Zeng Q."/>
            <person name="Zucker J."/>
            <person name="Felipe M.S."/>
            <person name="Goldman G.H."/>
            <person name="Haas B.J."/>
            <person name="McEwen J.G."/>
            <person name="Nino-Vega G."/>
            <person name="Puccia R."/>
            <person name="San-Blas G."/>
            <person name="Soares C.M."/>
            <person name="Birren B.W."/>
            <person name="Cuomo C.A."/>
        </authorList>
    </citation>
    <scope>NUCLEOTIDE SEQUENCE [LARGE SCALE GENOMIC DNA]</scope>
    <source>
        <strain evidence="4">ATCC MYA-826 / Pb01</strain>
    </source>
</reference>
<dbReference type="VEuPathDB" id="FungiDB:PAAG_06942"/>
<feature type="region of interest" description="Disordered" evidence="1">
    <location>
        <begin position="337"/>
        <end position="359"/>
    </location>
</feature>
<protein>
    <submittedName>
        <fullName evidence="3">Uncharacterized protein</fullName>
    </submittedName>
</protein>
<dbReference type="Pfam" id="PF11204">
    <property type="entry name" value="DUF2985"/>
    <property type="match status" value="1"/>
</dbReference>
<evidence type="ECO:0000256" key="2">
    <source>
        <dbReference type="SAM" id="Phobius"/>
    </source>
</evidence>
<evidence type="ECO:0000256" key="1">
    <source>
        <dbReference type="SAM" id="MobiDB-lite"/>
    </source>
</evidence>
<feature type="compositionally biased region" description="Low complexity" evidence="1">
    <location>
        <begin position="344"/>
        <end position="358"/>
    </location>
</feature>
<dbReference type="HOGENOM" id="CLU_031135_1_0_1"/>
<accession>C1H8E6</accession>
<dbReference type="PANTHER" id="PTHR35872">
    <property type="entry name" value="INTEGRAL MEMBRANE PROTEIN (AFU_ORTHOLOGUE AFUA_5G07110)"/>
    <property type="match status" value="1"/>
</dbReference>
<dbReference type="PANTHER" id="PTHR35872:SF1">
    <property type="entry name" value="ALPHA-L-RHAMNOSIDASE C"/>
    <property type="match status" value="1"/>
</dbReference>
<keyword evidence="2" id="KW-1133">Transmembrane helix</keyword>
<feature type="region of interest" description="Disordered" evidence="1">
    <location>
        <begin position="1"/>
        <end position="33"/>
    </location>
</feature>
<dbReference type="OMA" id="RDLYWWA"/>
<feature type="compositionally biased region" description="Basic residues" evidence="1">
    <location>
        <begin position="490"/>
        <end position="499"/>
    </location>
</feature>
<dbReference type="AlphaFoldDB" id="C1H8E6"/>
<keyword evidence="4" id="KW-1185">Reference proteome</keyword>
<keyword evidence="2" id="KW-0812">Transmembrane</keyword>
<evidence type="ECO:0000313" key="3">
    <source>
        <dbReference type="EMBL" id="EEH36524.2"/>
    </source>
</evidence>
<dbReference type="EMBL" id="KN294012">
    <property type="protein sequence ID" value="EEH36524.2"/>
    <property type="molecule type" value="Genomic_DNA"/>
</dbReference>
<dbReference type="Proteomes" id="UP000002059">
    <property type="component" value="Partially assembled WGS sequence"/>
</dbReference>
<proteinExistence type="predicted"/>
<feature type="transmembrane region" description="Helical" evidence="2">
    <location>
        <begin position="426"/>
        <end position="450"/>
    </location>
</feature>
<feature type="transmembrane region" description="Helical" evidence="2">
    <location>
        <begin position="398"/>
        <end position="420"/>
    </location>
</feature>
<dbReference type="InterPro" id="IPR021369">
    <property type="entry name" value="DUF2985"/>
</dbReference>
<feature type="compositionally biased region" description="Basic and acidic residues" evidence="1">
    <location>
        <begin position="477"/>
        <end position="489"/>
    </location>
</feature>
<dbReference type="RefSeq" id="XP_015700504.1">
    <property type="nucleotide sequence ID" value="XM_015846069.1"/>
</dbReference>
<gene>
    <name evidence="3" type="ORF">PAAG_06942</name>
</gene>
<dbReference type="OrthoDB" id="6407410at2759"/>
<name>C1H8E6_PARBA</name>
<dbReference type="KEGG" id="pbl:PAAG_06942"/>
<keyword evidence="2" id="KW-0472">Membrane</keyword>
<organism evidence="3 4">
    <name type="scientific">Paracoccidioides lutzii (strain ATCC MYA-826 / Pb01)</name>
    <name type="common">Paracoccidioides brasiliensis</name>
    <dbReference type="NCBI Taxonomy" id="502779"/>
    <lineage>
        <taxon>Eukaryota</taxon>
        <taxon>Fungi</taxon>
        <taxon>Dikarya</taxon>
        <taxon>Ascomycota</taxon>
        <taxon>Pezizomycotina</taxon>
        <taxon>Eurotiomycetes</taxon>
        <taxon>Eurotiomycetidae</taxon>
        <taxon>Onygenales</taxon>
        <taxon>Ajellomycetaceae</taxon>
        <taxon>Paracoccidioides</taxon>
    </lineage>
</organism>
<feature type="region of interest" description="Disordered" evidence="1">
    <location>
        <begin position="468"/>
        <end position="499"/>
    </location>
</feature>
<dbReference type="GeneID" id="9094305"/>
<feature type="region of interest" description="Disordered" evidence="1">
    <location>
        <begin position="179"/>
        <end position="218"/>
    </location>
</feature>
<dbReference type="STRING" id="502779.C1H8E6"/>
<sequence>MEPFPAVEDAHGYPSCTTNPSDSNRDPQRSNTVSSITSCSLQSASLRFLVSNPPTGMWMATGDIISRAPTLKEIRTGCFSTDGWTEEGQLEWRGSTPHDIQRRKLSRANTLAACAFSASAARDSALGPRNTQLDGLREHETQLRRTSTDPVRNLDLYRISEMGPKQQLQQLQQVGFGKAGGSADAIDAKKESPQEMGKPTLSDTPSSAPPVPDVAGRYPQRLSLPTETHMETSHSNRPKGFWQFHNNPLRFLRYNLRPQHRCMGCNDILPPCSMPRRQCILNALFCVTGFGLIPWRFRDFCYLLQWRLMNSHTALRKLAGIHRAWFRLANSDKLPDDVGPPPVYSSSPSSTTNNNSIPMHNLSELQSNPALPLPPSSIPPAPLTGARAPPTKPYLLDLLVWMYVINTALQACLAGIMWGFNRFTRPSWAVGFLVAAGSLTGMVAGGITFWEGKRVKMVEGVPVEMVENEDEEAGAAGERRRGGEQNSFERRKKLARRRTKSWKRQANWYRRI</sequence>
<evidence type="ECO:0000313" key="4">
    <source>
        <dbReference type="Proteomes" id="UP000002059"/>
    </source>
</evidence>